<feature type="compositionally biased region" description="Basic and acidic residues" evidence="17">
    <location>
        <begin position="358"/>
        <end position="378"/>
    </location>
</feature>
<evidence type="ECO:0000256" key="10">
    <source>
        <dbReference type="ARBA" id="ARBA00023186"/>
    </source>
</evidence>
<dbReference type="PANTHER" id="PTHR12428:SF65">
    <property type="entry name" value="CYTOCHROME C OXIDASE ASSEMBLY PROTEIN COX18, MITOCHONDRIAL"/>
    <property type="match status" value="1"/>
</dbReference>
<proteinExistence type="inferred from homology"/>
<dbReference type="GO" id="GO:0005886">
    <property type="term" value="C:plasma membrane"/>
    <property type="evidence" value="ECO:0007669"/>
    <property type="project" value="UniProtKB-SubCell"/>
</dbReference>
<evidence type="ECO:0000256" key="12">
    <source>
        <dbReference type="ARBA" id="ARBA00026028"/>
    </source>
</evidence>
<dbReference type="PANTHER" id="PTHR12428">
    <property type="entry name" value="OXA1"/>
    <property type="match status" value="1"/>
</dbReference>
<dbReference type="EMBL" id="LSDN01000013">
    <property type="protein sequence ID" value="KXB80945.1"/>
    <property type="molecule type" value="Genomic_DNA"/>
</dbReference>
<evidence type="ECO:0000256" key="17">
    <source>
        <dbReference type="SAM" id="MobiDB-lite"/>
    </source>
</evidence>
<keyword evidence="6 16" id="KW-0812">Transmembrane</keyword>
<comment type="subunit">
    <text evidence="12">Interacts with the Sec translocase complex via SecD. Specifically interacts with transmembrane segments of nascent integral membrane proteins during membrane integration.</text>
</comment>
<feature type="transmembrane region" description="Helical" evidence="18">
    <location>
        <begin position="238"/>
        <end position="262"/>
    </location>
</feature>
<keyword evidence="5" id="KW-1003">Cell membrane</keyword>
<feature type="domain" description="Membrane insertase YidC/Oxa/ALB C-terminal" evidence="19">
    <location>
        <begin position="56"/>
        <end position="275"/>
    </location>
</feature>
<name>A0AB34WZP2_9ACTO</name>
<dbReference type="AlphaFoldDB" id="A0AB34WZP2"/>
<evidence type="ECO:0000256" key="13">
    <source>
        <dbReference type="ARBA" id="ARBA00031538"/>
    </source>
</evidence>
<evidence type="ECO:0000256" key="2">
    <source>
        <dbReference type="ARBA" id="ARBA00010527"/>
    </source>
</evidence>
<dbReference type="InterPro" id="IPR001708">
    <property type="entry name" value="YidC/ALB3/OXA1/COX18"/>
</dbReference>
<dbReference type="GO" id="GO:0032977">
    <property type="term" value="F:membrane insertase activity"/>
    <property type="evidence" value="ECO:0007669"/>
    <property type="project" value="InterPro"/>
</dbReference>
<accession>A0AB34WZP2</accession>
<dbReference type="Proteomes" id="UP000070572">
    <property type="component" value="Unassembled WGS sequence"/>
</dbReference>
<feature type="transmembrane region" description="Helical" evidence="18">
    <location>
        <begin position="126"/>
        <end position="147"/>
    </location>
</feature>
<evidence type="ECO:0000256" key="16">
    <source>
        <dbReference type="RuleBase" id="RU003945"/>
    </source>
</evidence>
<dbReference type="GO" id="GO:0015031">
    <property type="term" value="P:protein transport"/>
    <property type="evidence" value="ECO:0007669"/>
    <property type="project" value="UniProtKB-KW"/>
</dbReference>
<organism evidence="20 21">
    <name type="scientific">Varibaculum cambriense</name>
    <dbReference type="NCBI Taxonomy" id="184870"/>
    <lineage>
        <taxon>Bacteria</taxon>
        <taxon>Bacillati</taxon>
        <taxon>Actinomycetota</taxon>
        <taxon>Actinomycetes</taxon>
        <taxon>Actinomycetales</taxon>
        <taxon>Actinomycetaceae</taxon>
        <taxon>Varibaculum</taxon>
    </lineage>
</organism>
<evidence type="ECO:0000256" key="6">
    <source>
        <dbReference type="ARBA" id="ARBA00022692"/>
    </source>
</evidence>
<comment type="subcellular location">
    <subcellularLocation>
        <location evidence="1">Cell membrane</location>
        <topology evidence="1">Multi-pass membrane protein</topology>
    </subcellularLocation>
    <subcellularLocation>
        <location evidence="16">Membrane</location>
        <topology evidence="16">Multi-pass membrane protein</topology>
    </subcellularLocation>
</comment>
<reference evidence="20 21" key="1">
    <citation type="submission" date="2016-01" db="EMBL/GenBank/DDBJ databases">
        <authorList>
            <person name="Mitreva M."/>
            <person name="Pepin K.H."/>
            <person name="Mihindukulasuriya K.A."/>
            <person name="Fulton R."/>
            <person name="Fronick C."/>
            <person name="O'Laughlin M."/>
            <person name="Miner T."/>
            <person name="Herter B."/>
            <person name="Rosa B.A."/>
            <person name="Cordes M."/>
            <person name="Tomlinson C."/>
            <person name="Wollam A."/>
            <person name="Palsikar V.B."/>
            <person name="Mardis E.R."/>
            <person name="Wilson R.K."/>
        </authorList>
    </citation>
    <scope>NUCLEOTIDE SEQUENCE [LARGE SCALE GENOMIC DNA]</scope>
    <source>
        <strain evidence="20 21">DNF00696</strain>
    </source>
</reference>
<comment type="caution">
    <text evidence="20">The sequence shown here is derived from an EMBL/GenBank/DDBJ whole genome shotgun (WGS) entry which is preliminary data.</text>
</comment>
<feature type="region of interest" description="Disordered" evidence="17">
    <location>
        <begin position="358"/>
        <end position="458"/>
    </location>
</feature>
<evidence type="ECO:0000256" key="4">
    <source>
        <dbReference type="ARBA" id="ARBA00022448"/>
    </source>
</evidence>
<dbReference type="GO" id="GO:0051205">
    <property type="term" value="P:protein insertion into membrane"/>
    <property type="evidence" value="ECO:0007669"/>
    <property type="project" value="TreeGrafter"/>
</dbReference>
<dbReference type="RefSeq" id="WP_060920281.1">
    <property type="nucleotide sequence ID" value="NZ_KQ960683.1"/>
</dbReference>
<dbReference type="Pfam" id="PF02096">
    <property type="entry name" value="60KD_IMP"/>
    <property type="match status" value="1"/>
</dbReference>
<evidence type="ECO:0000256" key="14">
    <source>
        <dbReference type="ARBA" id="ARBA00033245"/>
    </source>
</evidence>
<keyword evidence="4" id="KW-0813">Transport</keyword>
<evidence type="ECO:0000256" key="7">
    <source>
        <dbReference type="ARBA" id="ARBA00022927"/>
    </source>
</evidence>
<dbReference type="InterPro" id="IPR028055">
    <property type="entry name" value="YidC/Oxa/ALB_C"/>
</dbReference>
<sequence length="458" mass="51992">MMLSTQLLAAAANQPTSGGWYDTVLYPFKWVTAWVLVGIHKGLTVLGLPEGPGVTWVLSIVVLTIFVRLLIIPLFIKQIKSTRGMSAIQPQIKKIQEKYKGRNDQVSKQQMSQETMALYKEYGVNPMASCFPLLIQLPILAALYRVLWQMPLIAKNPGAHIGGFDSQLASEMDKSTVFGVYLSDTFNNSASNPTTTKTLIIVAVVLYAGLMFFQQFINMRRNMNASNPQQMRMMKMMVYVMPLMTAWFGFIVQIGVLVYLVVTMVVSFIQQLFVMHYLPTPGSPAHDAQMRRHQEKYDKFKEETLAEYNQKLSEMGLSGDDVAKGMRLEVKANRKGDEDPFSGLENGEQLREGVALHKETQDRLHKKAQDLELEEKPKKPLKQSRMMAALQKKAEEQQAAIKPSTRNAQAQPKRLTRAQRDAQAKRRRQAGQLSEQEKAKRRQARRKNNANKNRGKNR</sequence>
<protein>
    <recommendedName>
        <fullName evidence="3">Membrane protein insertase YidC</fullName>
    </recommendedName>
    <alternativeName>
        <fullName evidence="15">Foldase YidC</fullName>
    </alternativeName>
    <alternativeName>
        <fullName evidence="14">Membrane integrase YidC</fullName>
    </alternativeName>
    <alternativeName>
        <fullName evidence="13">Membrane protein YidC</fullName>
    </alternativeName>
</protein>
<evidence type="ECO:0000256" key="5">
    <source>
        <dbReference type="ARBA" id="ARBA00022475"/>
    </source>
</evidence>
<dbReference type="InterPro" id="IPR047196">
    <property type="entry name" value="YidC_ALB_C"/>
</dbReference>
<evidence type="ECO:0000256" key="9">
    <source>
        <dbReference type="ARBA" id="ARBA00023136"/>
    </source>
</evidence>
<dbReference type="CDD" id="cd20070">
    <property type="entry name" value="5TM_YidC_Alb3"/>
    <property type="match status" value="1"/>
</dbReference>
<evidence type="ECO:0000259" key="19">
    <source>
        <dbReference type="Pfam" id="PF02096"/>
    </source>
</evidence>
<evidence type="ECO:0000256" key="1">
    <source>
        <dbReference type="ARBA" id="ARBA00004651"/>
    </source>
</evidence>
<evidence type="ECO:0000256" key="18">
    <source>
        <dbReference type="SAM" id="Phobius"/>
    </source>
</evidence>
<keyword evidence="7" id="KW-0653">Protein transport</keyword>
<keyword evidence="9 18" id="KW-0472">Membrane</keyword>
<evidence type="ECO:0000256" key="15">
    <source>
        <dbReference type="ARBA" id="ARBA00033342"/>
    </source>
</evidence>
<dbReference type="NCBIfam" id="TIGR03592">
    <property type="entry name" value="yidC_oxa1_cterm"/>
    <property type="match status" value="1"/>
</dbReference>
<evidence type="ECO:0000313" key="20">
    <source>
        <dbReference type="EMBL" id="KXB80945.1"/>
    </source>
</evidence>
<feature type="compositionally biased region" description="Basic residues" evidence="17">
    <location>
        <begin position="439"/>
        <end position="458"/>
    </location>
</feature>
<evidence type="ECO:0000313" key="21">
    <source>
        <dbReference type="Proteomes" id="UP000070572"/>
    </source>
</evidence>
<feature type="transmembrane region" description="Helical" evidence="18">
    <location>
        <begin position="53"/>
        <end position="76"/>
    </location>
</feature>
<evidence type="ECO:0000256" key="11">
    <source>
        <dbReference type="ARBA" id="ARBA00025034"/>
    </source>
</evidence>
<keyword evidence="10" id="KW-0143">Chaperone</keyword>
<keyword evidence="8 18" id="KW-1133">Transmembrane helix</keyword>
<evidence type="ECO:0000256" key="3">
    <source>
        <dbReference type="ARBA" id="ARBA00015325"/>
    </source>
</evidence>
<gene>
    <name evidence="20" type="ORF">HMPREF1862_00665</name>
</gene>
<feature type="transmembrane region" description="Helical" evidence="18">
    <location>
        <begin position="198"/>
        <end position="217"/>
    </location>
</feature>
<evidence type="ECO:0000256" key="8">
    <source>
        <dbReference type="ARBA" id="ARBA00022989"/>
    </source>
</evidence>
<comment type="similarity">
    <text evidence="2">Belongs to the OXA1/ALB3/YidC family. Type 1 subfamily.</text>
</comment>
<comment type="function">
    <text evidence="11">Required for the insertion and/or proper folding and/or complex formation of integral membrane proteins into the membrane. Involved in integration of membrane proteins that insert both dependently and independently of the Sec translocase complex, as well as at least some lipoproteins. Aids folding of multispanning membrane proteins.</text>
</comment>